<name>A0A1X0WVT1_STROR</name>
<comment type="caution">
    <text evidence="2">The sequence shown here is derived from an EMBL/GenBank/DDBJ whole genome shotgun (WGS) entry which is preliminary data.</text>
</comment>
<feature type="transmembrane region" description="Helical" evidence="1">
    <location>
        <begin position="69"/>
        <end position="89"/>
    </location>
</feature>
<protein>
    <submittedName>
        <fullName evidence="2">Uncharacterized protein</fullName>
    </submittedName>
</protein>
<gene>
    <name evidence="2" type="ORF">ATE35_04790</name>
</gene>
<accession>A0A1X0WVT1</accession>
<evidence type="ECO:0000313" key="2">
    <source>
        <dbReference type="EMBL" id="ORJ30839.1"/>
    </source>
</evidence>
<evidence type="ECO:0000256" key="1">
    <source>
        <dbReference type="SAM" id="Phobius"/>
    </source>
</evidence>
<organism evidence="2 3">
    <name type="scientific">Streptococcus oralis subsp. tigurinus</name>
    <dbReference type="NCBI Taxonomy" id="1077464"/>
    <lineage>
        <taxon>Bacteria</taxon>
        <taxon>Bacillati</taxon>
        <taxon>Bacillota</taxon>
        <taxon>Bacilli</taxon>
        <taxon>Lactobacillales</taxon>
        <taxon>Streptococcaceae</taxon>
        <taxon>Streptococcus</taxon>
    </lineage>
</organism>
<keyword evidence="1" id="KW-0812">Transmembrane</keyword>
<dbReference type="AlphaFoldDB" id="A0A1X0WVT1"/>
<keyword evidence="1" id="KW-0472">Membrane</keyword>
<keyword evidence="1" id="KW-1133">Transmembrane helix</keyword>
<reference evidence="2 3" key="1">
    <citation type="journal article" date="2016" name="PLoS ONE">
        <title>Comparative Genomics Analysis of Streptococcus tigurinus Strains Identifies Genetic Elements Specifically and Uniquely Present in Highly Virulent Strains.</title>
        <authorList>
            <person name="Diene S.M."/>
            <person name="Francois P."/>
            <person name="Zbinden A."/>
            <person name="Entenza J.M."/>
            <person name="Resch G."/>
        </authorList>
    </citation>
    <scope>NUCLEOTIDE SEQUENCE [LARGE SCALE GENOMIC DNA]</scope>
    <source>
        <strain evidence="2 3">AZ_14</strain>
    </source>
</reference>
<evidence type="ECO:0000313" key="3">
    <source>
        <dbReference type="Proteomes" id="UP000192789"/>
    </source>
</evidence>
<dbReference type="EMBL" id="LNVG01000002">
    <property type="protein sequence ID" value="ORJ30839.1"/>
    <property type="molecule type" value="Genomic_DNA"/>
</dbReference>
<dbReference type="RefSeq" id="WP_084932500.1">
    <property type="nucleotide sequence ID" value="NZ_LNVG01000002.1"/>
</dbReference>
<sequence length="340" mass="39459">MGFFIFALTFYFIFFLFLVCTIYLYFKLASAVRAGEEVPKWMYRFGQGFQGRYHIEYEDITNRNALKEVNLFIFYFVLANILTLVALYVKMDNFPAALYTCLKAQFAIVVASMLFRNLINLMLLIVKRPRKNHHLYSSSNAVVGAVFLTTFIFTFCIFITGFPAQPFGIQIDKTNVVVGETRASELLDQGFSFTGKNPESEIVNKRNDHFYYGELLEIVRDNKSYGLMSITPKWKDTDKLANCVVTYYEISAESPQLSQVNINNQDLSKLTINDFKTKKLTDIFSLKPADAKEVKQDTYFSLRLQTADYVLWNSYHFVANFNSDQSPYRYGVRVQHTIWE</sequence>
<dbReference type="Proteomes" id="UP000192789">
    <property type="component" value="Unassembled WGS sequence"/>
</dbReference>
<feature type="transmembrane region" description="Helical" evidence="1">
    <location>
        <begin position="104"/>
        <end position="126"/>
    </location>
</feature>
<feature type="transmembrane region" description="Helical" evidence="1">
    <location>
        <begin position="138"/>
        <end position="162"/>
    </location>
</feature>
<proteinExistence type="predicted"/>
<feature type="transmembrane region" description="Helical" evidence="1">
    <location>
        <begin position="6"/>
        <end position="26"/>
    </location>
</feature>